<feature type="transmembrane region" description="Helical" evidence="1">
    <location>
        <begin position="46"/>
        <end position="66"/>
    </location>
</feature>
<feature type="transmembrane region" description="Helical" evidence="1">
    <location>
        <begin position="14"/>
        <end position="34"/>
    </location>
</feature>
<protein>
    <submittedName>
        <fullName evidence="2">Uncharacterized protein</fullName>
    </submittedName>
</protein>
<dbReference type="AlphaFoldDB" id="A0A6M0IFJ3"/>
<evidence type="ECO:0000256" key="1">
    <source>
        <dbReference type="SAM" id="Phobius"/>
    </source>
</evidence>
<name>A0A6M0IFJ3_9BACT</name>
<feature type="transmembrane region" description="Helical" evidence="1">
    <location>
        <begin position="212"/>
        <end position="230"/>
    </location>
</feature>
<keyword evidence="1" id="KW-0472">Membrane</keyword>
<keyword evidence="3" id="KW-1185">Reference proteome</keyword>
<reference evidence="2 3" key="1">
    <citation type="submission" date="2020-02" db="EMBL/GenBank/DDBJ databases">
        <title>Draft genome sequence of two Spirosoma agri KCTC 52727 and Spirosoma terrae KCTC 52035.</title>
        <authorList>
            <person name="Rojas J."/>
            <person name="Ambika Manirajan B."/>
            <person name="Ratering S."/>
            <person name="Suarez C."/>
            <person name="Schnell S."/>
        </authorList>
    </citation>
    <scope>NUCLEOTIDE SEQUENCE [LARGE SCALE GENOMIC DNA]</scope>
    <source>
        <strain evidence="2 3">KCTC 52727</strain>
    </source>
</reference>
<organism evidence="2 3">
    <name type="scientific">Spirosoma agri</name>
    <dbReference type="NCBI Taxonomy" id="1987381"/>
    <lineage>
        <taxon>Bacteria</taxon>
        <taxon>Pseudomonadati</taxon>
        <taxon>Bacteroidota</taxon>
        <taxon>Cytophagia</taxon>
        <taxon>Cytophagales</taxon>
        <taxon>Cytophagaceae</taxon>
        <taxon>Spirosoma</taxon>
    </lineage>
</organism>
<gene>
    <name evidence="2" type="ORF">GK091_06850</name>
</gene>
<accession>A0A6M0IFJ3</accession>
<proteinExistence type="predicted"/>
<feature type="transmembrane region" description="Helical" evidence="1">
    <location>
        <begin position="139"/>
        <end position="158"/>
    </location>
</feature>
<feature type="transmembrane region" description="Helical" evidence="1">
    <location>
        <begin position="103"/>
        <end position="127"/>
    </location>
</feature>
<dbReference type="RefSeq" id="WP_164035848.1">
    <property type="nucleotide sequence ID" value="NZ_JAAGNZ010000001.1"/>
</dbReference>
<feature type="transmembrane region" description="Helical" evidence="1">
    <location>
        <begin position="72"/>
        <end position="91"/>
    </location>
</feature>
<comment type="caution">
    <text evidence="2">The sequence shown here is derived from an EMBL/GenBank/DDBJ whole genome shotgun (WGS) entry which is preliminary data.</text>
</comment>
<feature type="transmembrane region" description="Helical" evidence="1">
    <location>
        <begin position="170"/>
        <end position="192"/>
    </location>
</feature>
<evidence type="ECO:0000313" key="2">
    <source>
        <dbReference type="EMBL" id="NEU66592.1"/>
    </source>
</evidence>
<keyword evidence="1" id="KW-0812">Transmembrane</keyword>
<dbReference type="Proteomes" id="UP000477386">
    <property type="component" value="Unassembled WGS sequence"/>
</dbReference>
<dbReference type="EMBL" id="JAAGNZ010000001">
    <property type="protein sequence ID" value="NEU66592.1"/>
    <property type="molecule type" value="Genomic_DNA"/>
</dbReference>
<sequence>MQPNLTYLLIEPPVWLAVAFVVITTLTLGGFLLAVHRSSPKLARPVLLGLLLWLTLLGVLASQDFFTTLNTVPTRLMLGLLPPLLFISGLFMSAGGRRFVDALPLATLTYLNSVRVFVELVLFGLYVHHQVPELMTFEGRNFDILAGLTAPIIAYFSFNRPTLSKRWLFIWNVMALLLLLNIVTNAILSAPLPFQQFSFEQPNVGILKFPFIWLPGFVVPVVLFGHFVSLRRLSQSRL</sequence>
<keyword evidence="1" id="KW-1133">Transmembrane helix</keyword>
<evidence type="ECO:0000313" key="3">
    <source>
        <dbReference type="Proteomes" id="UP000477386"/>
    </source>
</evidence>